<name>A0A2W4VY09_9CYAN</name>
<reference evidence="4 5" key="1">
    <citation type="submission" date="2018-04" db="EMBL/GenBank/DDBJ databases">
        <authorList>
            <person name="Go L.Y."/>
            <person name="Mitchell J.A."/>
        </authorList>
    </citation>
    <scope>NUCLEOTIDE SEQUENCE [LARGE SCALE GENOMIC DNA]</scope>
    <source>
        <strain evidence="4">ULC066bin1</strain>
    </source>
</reference>
<dbReference type="InterPro" id="IPR001789">
    <property type="entry name" value="Sig_transdc_resp-reg_receiver"/>
</dbReference>
<dbReference type="AlphaFoldDB" id="A0A2W4VY09"/>
<keyword evidence="1 2" id="KW-0597">Phosphoprotein</keyword>
<gene>
    <name evidence="4" type="ORF">DCF19_18030</name>
</gene>
<feature type="modified residue" description="4-aspartylphosphate" evidence="2">
    <location>
        <position position="56"/>
    </location>
</feature>
<sequence length="125" mass="14121">MRSQKKIVLIDKDHHICNVVKMCVEVFSNWQVTTARSVEEGLATSVKVRPDAILLDMLMLRKDGFDVLEKLRADSELVDIPVVLLTTPIELTESQNIVRLRVQGAISKPFYSTKLASQISQILGW</sequence>
<dbReference type="PANTHER" id="PTHR44591:SF22">
    <property type="entry name" value="CHEY SUBFAMILY"/>
    <property type="match status" value="1"/>
</dbReference>
<proteinExistence type="predicted"/>
<accession>A0A2W4VY09</accession>
<dbReference type="InterPro" id="IPR011006">
    <property type="entry name" value="CheY-like_superfamily"/>
</dbReference>
<dbReference type="SMART" id="SM00448">
    <property type="entry name" value="REC"/>
    <property type="match status" value="1"/>
</dbReference>
<protein>
    <recommendedName>
        <fullName evidence="3">Response regulatory domain-containing protein</fullName>
    </recommendedName>
</protein>
<evidence type="ECO:0000313" key="4">
    <source>
        <dbReference type="EMBL" id="PZO37764.1"/>
    </source>
</evidence>
<dbReference type="Pfam" id="PF00072">
    <property type="entry name" value="Response_reg"/>
    <property type="match status" value="1"/>
</dbReference>
<reference evidence="4 5" key="2">
    <citation type="submission" date="2018-06" db="EMBL/GenBank/DDBJ databases">
        <title>Metagenomic assembly of (sub)arctic Cyanobacteria and their associated microbiome from non-axenic cultures.</title>
        <authorList>
            <person name="Baurain D."/>
        </authorList>
    </citation>
    <scope>NUCLEOTIDE SEQUENCE [LARGE SCALE GENOMIC DNA]</scope>
    <source>
        <strain evidence="4">ULC066bin1</strain>
    </source>
</reference>
<organism evidence="4 5">
    <name type="scientific">Pseudanabaena frigida</name>
    <dbReference type="NCBI Taxonomy" id="945775"/>
    <lineage>
        <taxon>Bacteria</taxon>
        <taxon>Bacillati</taxon>
        <taxon>Cyanobacteriota</taxon>
        <taxon>Cyanophyceae</taxon>
        <taxon>Pseudanabaenales</taxon>
        <taxon>Pseudanabaenaceae</taxon>
        <taxon>Pseudanabaena</taxon>
    </lineage>
</organism>
<dbReference type="PROSITE" id="PS50110">
    <property type="entry name" value="RESPONSE_REGULATORY"/>
    <property type="match status" value="1"/>
</dbReference>
<evidence type="ECO:0000259" key="3">
    <source>
        <dbReference type="PROSITE" id="PS50110"/>
    </source>
</evidence>
<evidence type="ECO:0000256" key="2">
    <source>
        <dbReference type="PROSITE-ProRule" id="PRU00169"/>
    </source>
</evidence>
<dbReference type="InterPro" id="IPR050595">
    <property type="entry name" value="Bact_response_regulator"/>
</dbReference>
<dbReference type="SUPFAM" id="SSF52172">
    <property type="entry name" value="CheY-like"/>
    <property type="match status" value="1"/>
</dbReference>
<dbReference type="GO" id="GO:0000160">
    <property type="term" value="P:phosphorelay signal transduction system"/>
    <property type="evidence" value="ECO:0007669"/>
    <property type="project" value="InterPro"/>
</dbReference>
<comment type="caution">
    <text evidence="4">The sequence shown here is derived from an EMBL/GenBank/DDBJ whole genome shotgun (WGS) entry which is preliminary data.</text>
</comment>
<feature type="domain" description="Response regulatory" evidence="3">
    <location>
        <begin position="6"/>
        <end position="123"/>
    </location>
</feature>
<dbReference type="EMBL" id="QBML01000028">
    <property type="protein sequence ID" value="PZO37764.1"/>
    <property type="molecule type" value="Genomic_DNA"/>
</dbReference>
<dbReference type="PANTHER" id="PTHR44591">
    <property type="entry name" value="STRESS RESPONSE REGULATOR PROTEIN 1"/>
    <property type="match status" value="1"/>
</dbReference>
<evidence type="ECO:0000256" key="1">
    <source>
        <dbReference type="ARBA" id="ARBA00022553"/>
    </source>
</evidence>
<evidence type="ECO:0000313" key="5">
    <source>
        <dbReference type="Proteomes" id="UP000249467"/>
    </source>
</evidence>
<dbReference type="Gene3D" id="3.40.50.2300">
    <property type="match status" value="1"/>
</dbReference>
<dbReference type="Proteomes" id="UP000249467">
    <property type="component" value="Unassembled WGS sequence"/>
</dbReference>